<dbReference type="PROSITE" id="PS51186">
    <property type="entry name" value="GNAT"/>
    <property type="match status" value="1"/>
</dbReference>
<reference evidence="2 3" key="1">
    <citation type="journal article" date="2019" name="Int. J. Syst. Evol. Microbiol.">
        <title>The Global Catalogue of Microorganisms (GCM) 10K type strain sequencing project: providing services to taxonomists for standard genome sequencing and annotation.</title>
        <authorList>
            <consortium name="The Broad Institute Genomics Platform"/>
            <consortium name="The Broad Institute Genome Sequencing Center for Infectious Disease"/>
            <person name="Wu L."/>
            <person name="Ma J."/>
        </authorList>
    </citation>
    <scope>NUCLEOTIDE SEQUENCE [LARGE SCALE GENOMIC DNA]</scope>
    <source>
        <strain evidence="2 3">JCM 3380</strain>
    </source>
</reference>
<name>A0ABN0TI51_9PSEU</name>
<evidence type="ECO:0000313" key="3">
    <source>
        <dbReference type="Proteomes" id="UP001500416"/>
    </source>
</evidence>
<feature type="domain" description="N-acetyltransferase" evidence="1">
    <location>
        <begin position="1"/>
        <end position="144"/>
    </location>
</feature>
<dbReference type="RefSeq" id="WP_343933459.1">
    <property type="nucleotide sequence ID" value="NZ_BAAABU010000003.1"/>
</dbReference>
<dbReference type="Pfam" id="PF00583">
    <property type="entry name" value="Acetyltransf_1"/>
    <property type="match status" value="1"/>
</dbReference>
<dbReference type="SUPFAM" id="SSF55729">
    <property type="entry name" value="Acyl-CoA N-acyltransferases (Nat)"/>
    <property type="match status" value="1"/>
</dbReference>
<dbReference type="Proteomes" id="UP001500416">
    <property type="component" value="Unassembled WGS sequence"/>
</dbReference>
<organism evidence="2 3">
    <name type="scientific">Saccharothrix mutabilis subsp. mutabilis</name>
    <dbReference type="NCBI Taxonomy" id="66855"/>
    <lineage>
        <taxon>Bacteria</taxon>
        <taxon>Bacillati</taxon>
        <taxon>Actinomycetota</taxon>
        <taxon>Actinomycetes</taxon>
        <taxon>Pseudonocardiales</taxon>
        <taxon>Pseudonocardiaceae</taxon>
        <taxon>Saccharothrix</taxon>
    </lineage>
</organism>
<dbReference type="InterPro" id="IPR000182">
    <property type="entry name" value="GNAT_dom"/>
</dbReference>
<evidence type="ECO:0000259" key="1">
    <source>
        <dbReference type="PROSITE" id="PS51186"/>
    </source>
</evidence>
<proteinExistence type="predicted"/>
<gene>
    <name evidence="2" type="ORF">GCM10010492_20520</name>
</gene>
<evidence type="ECO:0000313" key="2">
    <source>
        <dbReference type="EMBL" id="GAA0222252.1"/>
    </source>
</evidence>
<dbReference type="InterPro" id="IPR016181">
    <property type="entry name" value="Acyl_CoA_acyltransferase"/>
</dbReference>
<dbReference type="CDD" id="cd04301">
    <property type="entry name" value="NAT_SF"/>
    <property type="match status" value="1"/>
</dbReference>
<protein>
    <recommendedName>
        <fullName evidence="1">N-acetyltransferase domain-containing protein</fullName>
    </recommendedName>
</protein>
<accession>A0ABN0TI51</accession>
<dbReference type="EMBL" id="BAAABU010000003">
    <property type="protein sequence ID" value="GAA0222252.1"/>
    <property type="molecule type" value="Genomic_DNA"/>
</dbReference>
<keyword evidence="3" id="KW-1185">Reference proteome</keyword>
<sequence>MLDLDLTDDATARAVHRIGLRAYAVEAALIGSDAIPALHETIEDVRALPLWWLGAHVDGVLAGFVAWTREDGVVDVDRLCVDPRFFRRGLARRLVGAVLDLGDPVTVSTGADNAPAVALYEGTGFARVGTVEPEPGLRLALFRHPGKR</sequence>
<dbReference type="Gene3D" id="3.40.630.30">
    <property type="match status" value="1"/>
</dbReference>
<comment type="caution">
    <text evidence="2">The sequence shown here is derived from an EMBL/GenBank/DDBJ whole genome shotgun (WGS) entry which is preliminary data.</text>
</comment>